<keyword evidence="2 7" id="KW-0479">Metal-binding</keyword>
<keyword evidence="1 8" id="KW-0645">Protease</keyword>
<dbReference type="Pfam" id="PF01435">
    <property type="entry name" value="Peptidase_M48"/>
    <property type="match status" value="1"/>
</dbReference>
<evidence type="ECO:0000256" key="1">
    <source>
        <dbReference type="ARBA" id="ARBA00022670"/>
    </source>
</evidence>
<feature type="binding site" evidence="7">
    <location>
        <position position="257"/>
    </location>
    <ligand>
        <name>Zn(2+)</name>
        <dbReference type="ChEBI" id="CHEBI:29105"/>
        <note>catalytic</note>
    </ligand>
</feature>
<evidence type="ECO:0000256" key="9">
    <source>
        <dbReference type="SAM" id="Phobius"/>
    </source>
</evidence>
<dbReference type="InterPro" id="IPR027057">
    <property type="entry name" value="CAXX_Prtase_1"/>
</dbReference>
<feature type="binding site" evidence="7">
    <location>
        <position position="333"/>
    </location>
    <ligand>
        <name>Zn(2+)</name>
        <dbReference type="ChEBI" id="CHEBI:29105"/>
        <note>catalytic</note>
    </ligand>
</feature>
<keyword evidence="9" id="KW-0812">Transmembrane</keyword>
<evidence type="ECO:0000256" key="5">
    <source>
        <dbReference type="ARBA" id="ARBA00023049"/>
    </source>
</evidence>
<feature type="transmembrane region" description="Helical" evidence="9">
    <location>
        <begin position="263"/>
        <end position="281"/>
    </location>
</feature>
<keyword evidence="9" id="KW-0472">Membrane</keyword>
<keyword evidence="4 7" id="KW-0862">Zinc</keyword>
<evidence type="ECO:0000259" key="10">
    <source>
        <dbReference type="Pfam" id="PF01435"/>
    </source>
</evidence>
<keyword evidence="3 8" id="KW-0378">Hydrolase</keyword>
<feature type="transmembrane region" description="Helical" evidence="9">
    <location>
        <begin position="75"/>
        <end position="103"/>
    </location>
</feature>
<evidence type="ECO:0000256" key="6">
    <source>
        <dbReference type="PIRSR" id="PIRSR627057-1"/>
    </source>
</evidence>
<dbReference type="Gene3D" id="3.30.2010.10">
    <property type="entry name" value="Metalloproteases ('zincins'), catalytic domain"/>
    <property type="match status" value="1"/>
</dbReference>
<comment type="cofactor">
    <cofactor evidence="7 8">
        <name>Zn(2+)</name>
        <dbReference type="ChEBI" id="CHEBI:29105"/>
    </cofactor>
    <text evidence="7 8">Binds 1 zinc ion per subunit.</text>
</comment>
<evidence type="ECO:0000256" key="3">
    <source>
        <dbReference type="ARBA" id="ARBA00022801"/>
    </source>
</evidence>
<organism evidence="12 13">
    <name type="scientific">Qipengyuania soli</name>
    <dbReference type="NCBI Taxonomy" id="2782568"/>
    <lineage>
        <taxon>Bacteria</taxon>
        <taxon>Pseudomonadati</taxon>
        <taxon>Pseudomonadota</taxon>
        <taxon>Alphaproteobacteria</taxon>
        <taxon>Sphingomonadales</taxon>
        <taxon>Erythrobacteraceae</taxon>
        <taxon>Qipengyuania</taxon>
    </lineage>
</organism>
<reference evidence="12 13" key="1">
    <citation type="submission" date="2020-11" db="EMBL/GenBank/DDBJ databases">
        <title>The genome sequence of Erythrobacter sp. 6D36.</title>
        <authorList>
            <person name="Liu Y."/>
        </authorList>
    </citation>
    <scope>NUCLEOTIDE SEQUENCE [LARGE SCALE GENOMIC DNA]</scope>
    <source>
        <strain evidence="12 13">6D36</strain>
    </source>
</reference>
<protein>
    <submittedName>
        <fullName evidence="12">M48 family metallopeptidase</fullName>
    </submittedName>
</protein>
<evidence type="ECO:0000256" key="4">
    <source>
        <dbReference type="ARBA" id="ARBA00022833"/>
    </source>
</evidence>
<dbReference type="PANTHER" id="PTHR10120">
    <property type="entry name" value="CAAX PRENYL PROTEASE 1"/>
    <property type="match status" value="1"/>
</dbReference>
<accession>A0A7S8F7Q0</accession>
<comment type="similarity">
    <text evidence="8">Belongs to the peptidase M48 family.</text>
</comment>
<feature type="domain" description="CAAX prenyl protease 1 N-terminal" evidence="11">
    <location>
        <begin position="35"/>
        <end position="179"/>
    </location>
</feature>
<feature type="domain" description="Peptidase M48" evidence="10">
    <location>
        <begin position="189"/>
        <end position="389"/>
    </location>
</feature>
<dbReference type="InterPro" id="IPR032456">
    <property type="entry name" value="Peptidase_M48_N"/>
</dbReference>
<dbReference type="EMBL" id="CP064654">
    <property type="protein sequence ID" value="QPD00529.1"/>
    <property type="molecule type" value="Genomic_DNA"/>
</dbReference>
<feature type="transmembrane region" description="Helical" evidence="9">
    <location>
        <begin position="123"/>
        <end position="144"/>
    </location>
</feature>
<sequence>MAAASGSFDVEAATRAYLDTLQGPARAQSDAYFEGGYWLILWGTLVGILADWLLLRFRLAAKFRDIGERLSNRRWVVTGVTALLYTLVATIIVLPWTIYTGFFREKQYGLLDQAFGAWGGEQLMNLGIELLIAPLLVIAIYALIRRAPRSWWLWATGVIGAFMMVGMVLGPVFIAPLFNDYTEMQPGPLRDRIEAVAAKYDIPAEHIYVFDQSKQHKRISANVSGLGPTIRISLNDNLLERTSEPEILAVMGHEMGHYKLNHVWWIVGIYLAIFAAGLFIASRVAPMLIARHGERWGVRDIADPASLPILAICFSAWMFLMTPATNSLVRIAESKADAFGLEAAQEPDGFAKVAMRLSEYRKIEPGPLEEVLFFDHPSGATRVRMAMEWKAKHVKDPQVVVPEEGYLDSE</sequence>
<feature type="transmembrane region" description="Helical" evidence="9">
    <location>
        <begin position="151"/>
        <end position="178"/>
    </location>
</feature>
<keyword evidence="9" id="KW-1133">Transmembrane helix</keyword>
<proteinExistence type="inferred from homology"/>
<keyword evidence="5 8" id="KW-0482">Metalloprotease</keyword>
<dbReference type="KEGG" id="qso:IRL76_12315"/>
<feature type="active site" description="Proton donor" evidence="6">
    <location>
        <position position="337"/>
    </location>
</feature>
<dbReference type="Pfam" id="PF16491">
    <property type="entry name" value="Peptidase_M48_N"/>
    <property type="match status" value="1"/>
</dbReference>
<dbReference type="CDD" id="cd07343">
    <property type="entry name" value="M48A_Zmpste24p_like"/>
    <property type="match status" value="1"/>
</dbReference>
<dbReference type="GO" id="GO:0004222">
    <property type="term" value="F:metalloendopeptidase activity"/>
    <property type="evidence" value="ECO:0007669"/>
    <property type="project" value="InterPro"/>
</dbReference>
<dbReference type="AlphaFoldDB" id="A0A7S8F7Q0"/>
<evidence type="ECO:0000256" key="7">
    <source>
        <dbReference type="PIRSR" id="PIRSR627057-2"/>
    </source>
</evidence>
<evidence type="ECO:0000256" key="8">
    <source>
        <dbReference type="RuleBase" id="RU003983"/>
    </source>
</evidence>
<evidence type="ECO:0000313" key="13">
    <source>
        <dbReference type="Proteomes" id="UP000594459"/>
    </source>
</evidence>
<dbReference type="InterPro" id="IPR001915">
    <property type="entry name" value="Peptidase_M48"/>
</dbReference>
<keyword evidence="13" id="KW-1185">Reference proteome</keyword>
<dbReference type="GO" id="GO:0071586">
    <property type="term" value="P:CAAX-box protein processing"/>
    <property type="evidence" value="ECO:0007669"/>
    <property type="project" value="InterPro"/>
</dbReference>
<feature type="active site" evidence="6">
    <location>
        <position position="254"/>
    </location>
</feature>
<evidence type="ECO:0000313" key="12">
    <source>
        <dbReference type="EMBL" id="QPD00529.1"/>
    </source>
</evidence>
<feature type="transmembrane region" description="Helical" evidence="9">
    <location>
        <begin position="36"/>
        <end position="55"/>
    </location>
</feature>
<dbReference type="Proteomes" id="UP000594459">
    <property type="component" value="Chromosome"/>
</dbReference>
<evidence type="ECO:0000259" key="11">
    <source>
        <dbReference type="Pfam" id="PF16491"/>
    </source>
</evidence>
<evidence type="ECO:0000256" key="2">
    <source>
        <dbReference type="ARBA" id="ARBA00022723"/>
    </source>
</evidence>
<gene>
    <name evidence="12" type="ORF">IRL76_12315</name>
</gene>
<feature type="binding site" evidence="7">
    <location>
        <position position="253"/>
    </location>
    <ligand>
        <name>Zn(2+)</name>
        <dbReference type="ChEBI" id="CHEBI:29105"/>
        <note>catalytic</note>
    </ligand>
</feature>
<name>A0A7S8F7Q0_9SPHN</name>
<dbReference type="GO" id="GO:0046872">
    <property type="term" value="F:metal ion binding"/>
    <property type="evidence" value="ECO:0007669"/>
    <property type="project" value="UniProtKB-KW"/>
</dbReference>
<feature type="transmembrane region" description="Helical" evidence="9">
    <location>
        <begin position="301"/>
        <end position="320"/>
    </location>
</feature>